<feature type="transmembrane region" description="Helical" evidence="2">
    <location>
        <begin position="49"/>
        <end position="71"/>
    </location>
</feature>
<evidence type="ECO:0000313" key="4">
    <source>
        <dbReference type="Proteomes" id="UP000182486"/>
    </source>
</evidence>
<dbReference type="AlphaFoldDB" id="A0A1K0GSJ3"/>
<gene>
    <name evidence="3" type="ORF">BG844_21705</name>
</gene>
<dbReference type="RefSeq" id="WP_071807184.1">
    <property type="nucleotide sequence ID" value="NZ_MEIA01000229.1"/>
</dbReference>
<keyword evidence="2" id="KW-0812">Transmembrane</keyword>
<keyword evidence="2" id="KW-1133">Transmembrane helix</keyword>
<dbReference type="EMBL" id="MEIA01000229">
    <property type="protein sequence ID" value="OJF12259.1"/>
    <property type="molecule type" value="Genomic_DNA"/>
</dbReference>
<evidence type="ECO:0000313" key="3">
    <source>
        <dbReference type="EMBL" id="OJF12259.1"/>
    </source>
</evidence>
<protein>
    <submittedName>
        <fullName evidence="3">Uncharacterized protein</fullName>
    </submittedName>
</protein>
<feature type="compositionally biased region" description="Polar residues" evidence="1">
    <location>
        <begin position="1"/>
        <end position="12"/>
    </location>
</feature>
<accession>A0A1K0GSJ3</accession>
<evidence type="ECO:0000256" key="1">
    <source>
        <dbReference type="SAM" id="MobiDB-lite"/>
    </source>
</evidence>
<feature type="region of interest" description="Disordered" evidence="1">
    <location>
        <begin position="1"/>
        <end position="45"/>
    </location>
</feature>
<keyword evidence="2" id="KW-0472">Membrane</keyword>
<proteinExistence type="predicted"/>
<feature type="compositionally biased region" description="Basic and acidic residues" evidence="1">
    <location>
        <begin position="24"/>
        <end position="34"/>
    </location>
</feature>
<sequence>MSVFRGSNSSTAWPEGADPYPDGPTERLGPEPDRSSAPPSSPPQPRRGAVFAVLLAMLALLAAAAAVLLAWRALERADQAFARPLPAASGASPAVAGAYGEEILRIQAGCTGVTFLDLDEPRVNAAGPVSDLRYDSRCGDEAPQLTLAPGAVGGSDVGAADVDGPGCARAVRTSPLGGGLIVPVRTGLVMCVLTGTGTPPTAGVRLVRVKVDQVSADGTVSLRATAWPAG</sequence>
<name>A0A1K0GSJ3_9ACTN</name>
<comment type="caution">
    <text evidence="3">The sequence shown here is derived from an EMBL/GenBank/DDBJ whole genome shotgun (WGS) entry which is preliminary data.</text>
</comment>
<keyword evidence="4" id="KW-1185">Reference proteome</keyword>
<evidence type="ECO:0000256" key="2">
    <source>
        <dbReference type="SAM" id="Phobius"/>
    </source>
</evidence>
<dbReference type="Proteomes" id="UP000182486">
    <property type="component" value="Unassembled WGS sequence"/>
</dbReference>
<organism evidence="3 4">
    <name type="scientific">Couchioplanes caeruleus subsp. caeruleus</name>
    <dbReference type="NCBI Taxonomy" id="56427"/>
    <lineage>
        <taxon>Bacteria</taxon>
        <taxon>Bacillati</taxon>
        <taxon>Actinomycetota</taxon>
        <taxon>Actinomycetes</taxon>
        <taxon>Micromonosporales</taxon>
        <taxon>Micromonosporaceae</taxon>
        <taxon>Couchioplanes</taxon>
    </lineage>
</organism>
<reference evidence="3 4" key="1">
    <citation type="submission" date="2016-09" db="EMBL/GenBank/DDBJ databases">
        <title>Couchioplanes caeruleus draft genome sequence.</title>
        <authorList>
            <person name="Sheehan J."/>
            <person name="Caffrey P."/>
        </authorList>
    </citation>
    <scope>NUCLEOTIDE SEQUENCE [LARGE SCALE GENOMIC DNA]</scope>
    <source>
        <strain evidence="3 4">DSM 43634</strain>
    </source>
</reference>